<dbReference type="AlphaFoldDB" id="A0A4C2EKW4"/>
<organism evidence="1 2">
    <name type="scientific">Haloarcula mannanilytica</name>
    <dbReference type="NCBI Taxonomy" id="2509225"/>
    <lineage>
        <taxon>Archaea</taxon>
        <taxon>Methanobacteriati</taxon>
        <taxon>Methanobacteriota</taxon>
        <taxon>Stenosarchaea group</taxon>
        <taxon>Halobacteria</taxon>
        <taxon>Halobacteriales</taxon>
        <taxon>Haloarculaceae</taxon>
        <taxon>Haloarcula</taxon>
    </lineage>
</organism>
<reference evidence="1 2" key="1">
    <citation type="submission" date="2019-02" db="EMBL/GenBank/DDBJ databases">
        <title>Haloarcula mannanilyticum sp. nov., a mannan degrading haloarchaeon isolated from commercial salt.</title>
        <authorList>
            <person name="Enomoto S."/>
            <person name="Shimane Y."/>
            <person name="Kamekura M."/>
            <person name="Ito T."/>
            <person name="Moriya O."/>
            <person name="Ihara K."/>
            <person name="Takahashi-Ando N."/>
            <person name="Fukushima Y."/>
            <person name="Yoshida Y."/>
            <person name="Usama R."/>
            <person name="Takai K."/>
            <person name="Minegishi H."/>
        </authorList>
    </citation>
    <scope>NUCLEOTIDE SEQUENCE [LARGE SCALE GENOMIC DNA]</scope>
    <source>
        <strain evidence="1 2">MD130-1</strain>
    </source>
</reference>
<keyword evidence="2" id="KW-1185">Reference proteome</keyword>
<name>A0A4C2EKW4_9EURY</name>
<dbReference type="EMBL" id="BIXZ01000006">
    <property type="protein sequence ID" value="GCF15178.1"/>
    <property type="molecule type" value="Genomic_DNA"/>
</dbReference>
<evidence type="ECO:0000313" key="1">
    <source>
        <dbReference type="EMBL" id="GCF15178.1"/>
    </source>
</evidence>
<gene>
    <name evidence="1" type="ORF">Harman_31130</name>
</gene>
<accession>A0A4C2EKW4</accession>
<sequence length="77" mass="8712">MHTDFTATYLLLQNHHKAVSTESIAVLSHVWFCWRRSKGGIPIVLQSQESGVQTVSETGCVELKAGQYFYASFEIYD</sequence>
<proteinExistence type="predicted"/>
<protein>
    <submittedName>
        <fullName evidence="1">Uncharacterized protein</fullName>
    </submittedName>
</protein>
<dbReference type="Proteomes" id="UP000304382">
    <property type="component" value="Unassembled WGS sequence"/>
</dbReference>
<evidence type="ECO:0000313" key="2">
    <source>
        <dbReference type="Proteomes" id="UP000304382"/>
    </source>
</evidence>
<comment type="caution">
    <text evidence="1">The sequence shown here is derived from an EMBL/GenBank/DDBJ whole genome shotgun (WGS) entry which is preliminary data.</text>
</comment>